<reference evidence="2" key="1">
    <citation type="submission" date="2017-02" db="UniProtKB">
        <authorList>
            <consortium name="WormBaseParasite"/>
        </authorList>
    </citation>
    <scope>IDENTIFICATION</scope>
</reference>
<sequence>MVPYLKKVIKKFKKRIEIIAIGKHSRDEIQNISNADLRALSSYLGNKHYFGGRYWPDWDKCTTEFTTFSDWKRKLNNFTQGGRKGKRLRQPGVEPGSAPWEGAMIPLHHWRTSIQQCLLQFYHLIKKLSEIISISYNPEIQELNFRRNTTMLKNDVALLFHELKMQTFQVPEGWYGIDFRAKGATNEKNDKKDKKDESKPTEKKRIRTFFKILGKKREEFSSSSAKTQISVLDESAAITEEMDKLKKELKNGPARDQLKKLWHALPNE</sequence>
<protein>
    <submittedName>
        <fullName evidence="2">Reverse transcriptase domain-containing protein</fullName>
    </submittedName>
</protein>
<name>A0A0R3RLJ7_9BILA</name>
<dbReference type="WBParaSite" id="EEL_0000235601-mRNA-1">
    <property type="protein sequence ID" value="EEL_0000235601-mRNA-1"/>
    <property type="gene ID" value="EEL_0000235601"/>
</dbReference>
<dbReference type="Proteomes" id="UP000050640">
    <property type="component" value="Unplaced"/>
</dbReference>
<organism evidence="1 2">
    <name type="scientific">Elaeophora elaphi</name>
    <dbReference type="NCBI Taxonomy" id="1147741"/>
    <lineage>
        <taxon>Eukaryota</taxon>
        <taxon>Metazoa</taxon>
        <taxon>Ecdysozoa</taxon>
        <taxon>Nematoda</taxon>
        <taxon>Chromadorea</taxon>
        <taxon>Rhabditida</taxon>
        <taxon>Spirurina</taxon>
        <taxon>Spiruromorpha</taxon>
        <taxon>Filarioidea</taxon>
        <taxon>Onchocercidae</taxon>
        <taxon>Elaeophora</taxon>
    </lineage>
</organism>
<dbReference type="AlphaFoldDB" id="A0A0R3RLJ7"/>
<proteinExistence type="predicted"/>
<evidence type="ECO:0000313" key="2">
    <source>
        <dbReference type="WBParaSite" id="EEL_0000235601-mRNA-1"/>
    </source>
</evidence>
<accession>A0A0R3RLJ7</accession>
<evidence type="ECO:0000313" key="1">
    <source>
        <dbReference type="Proteomes" id="UP000050640"/>
    </source>
</evidence>
<keyword evidence="1" id="KW-1185">Reference proteome</keyword>